<gene>
    <name evidence="1" type="ORF">BJX66DRAFT_343990</name>
</gene>
<reference evidence="1 2" key="1">
    <citation type="submission" date="2024-07" db="EMBL/GenBank/DDBJ databases">
        <title>Section-level genome sequencing and comparative genomics of Aspergillus sections Usti and Cavernicolus.</title>
        <authorList>
            <consortium name="Lawrence Berkeley National Laboratory"/>
            <person name="Nybo J.L."/>
            <person name="Vesth T.C."/>
            <person name="Theobald S."/>
            <person name="Frisvad J.C."/>
            <person name="Larsen T.O."/>
            <person name="Kjaerboelling I."/>
            <person name="Rothschild-Mancinelli K."/>
            <person name="Lyhne E.K."/>
            <person name="Kogle M.E."/>
            <person name="Barry K."/>
            <person name="Clum A."/>
            <person name="Na H."/>
            <person name="Ledsgaard L."/>
            <person name="Lin J."/>
            <person name="Lipzen A."/>
            <person name="Kuo A."/>
            <person name="Riley R."/>
            <person name="Mondo S."/>
            <person name="Labutti K."/>
            <person name="Haridas S."/>
            <person name="Pangalinan J."/>
            <person name="Salamov A.A."/>
            <person name="Simmons B.A."/>
            <person name="Magnuson J.K."/>
            <person name="Chen J."/>
            <person name="Drula E."/>
            <person name="Henrissat B."/>
            <person name="Wiebenga A."/>
            <person name="Lubbers R.J."/>
            <person name="Gomes A.C."/>
            <person name="Makela M.R."/>
            <person name="Stajich J."/>
            <person name="Grigoriev I.V."/>
            <person name="Mortensen U.H."/>
            <person name="De Vries R.P."/>
            <person name="Baker S.E."/>
            <person name="Andersen M.R."/>
        </authorList>
    </citation>
    <scope>NUCLEOTIDE SEQUENCE [LARGE SCALE GENOMIC DNA]</scope>
    <source>
        <strain evidence="1 2">CBS 209.92</strain>
    </source>
</reference>
<protein>
    <recommendedName>
        <fullName evidence="3">Fungal N-terminal domain-containing protein</fullName>
    </recommendedName>
</protein>
<evidence type="ECO:0000313" key="2">
    <source>
        <dbReference type="Proteomes" id="UP001610563"/>
    </source>
</evidence>
<evidence type="ECO:0008006" key="3">
    <source>
        <dbReference type="Google" id="ProtNLM"/>
    </source>
</evidence>
<organism evidence="1 2">
    <name type="scientific">Aspergillus keveii</name>
    <dbReference type="NCBI Taxonomy" id="714993"/>
    <lineage>
        <taxon>Eukaryota</taxon>
        <taxon>Fungi</taxon>
        <taxon>Dikarya</taxon>
        <taxon>Ascomycota</taxon>
        <taxon>Pezizomycotina</taxon>
        <taxon>Eurotiomycetes</taxon>
        <taxon>Eurotiomycetidae</taxon>
        <taxon>Eurotiales</taxon>
        <taxon>Aspergillaceae</taxon>
        <taxon>Aspergillus</taxon>
        <taxon>Aspergillus subgen. Nidulantes</taxon>
    </lineage>
</organism>
<dbReference type="PANTHER" id="PTHR38886">
    <property type="entry name" value="SESA DOMAIN-CONTAINING PROTEIN"/>
    <property type="match status" value="1"/>
</dbReference>
<accession>A0ABR4FML7</accession>
<keyword evidence="2" id="KW-1185">Reference proteome</keyword>
<sequence>MASPIGFSIADFITLGKLIHDLIGAFNERNGATGDYQSFVSTLRSLYTCTNAIKDVVEDVTRNACSSYSPTSPQMLRERAILNRISHELSSCKGLINSFLEHSYKYTTTLLPLDKAKGFLGIGKRPSCIGTEEADSPREVRKALEENLVDSLQLYEGFLQHMTLCRVETDITELTLLTRNLRHASGDLQLHPAVYRQQAAQAAANHIPNCNGPLHLEQLQRHIEIIFAGTAGHKKIKQRQYFLEEVSTIRDISPGNYDRTVTAGAHIAMTVLSRLTLAKKMALPIRVRDAIPVM</sequence>
<proteinExistence type="predicted"/>
<comment type="caution">
    <text evidence="1">The sequence shown here is derived from an EMBL/GenBank/DDBJ whole genome shotgun (WGS) entry which is preliminary data.</text>
</comment>
<dbReference type="PANTHER" id="PTHR38886:SF1">
    <property type="entry name" value="NACHT-NTPASE AND P-LOOP NTPASES N-TERMINAL DOMAIN-CONTAINING PROTEIN"/>
    <property type="match status" value="1"/>
</dbReference>
<name>A0ABR4FML7_9EURO</name>
<evidence type="ECO:0000313" key="1">
    <source>
        <dbReference type="EMBL" id="KAL2784469.1"/>
    </source>
</evidence>
<dbReference type="Proteomes" id="UP001610563">
    <property type="component" value="Unassembled WGS sequence"/>
</dbReference>
<dbReference type="EMBL" id="JBFTWV010000178">
    <property type="protein sequence ID" value="KAL2784469.1"/>
    <property type="molecule type" value="Genomic_DNA"/>
</dbReference>